<evidence type="ECO:0000256" key="11">
    <source>
        <dbReference type="ARBA" id="ARBA00022852"/>
    </source>
</evidence>
<evidence type="ECO:0000256" key="17">
    <source>
        <dbReference type="ARBA" id="ARBA00023162"/>
    </source>
</evidence>
<feature type="disulfide bond" evidence="22">
    <location>
        <begin position="105"/>
        <end position="117"/>
    </location>
</feature>
<dbReference type="GO" id="GO:0006958">
    <property type="term" value="P:complement activation, classical pathway"/>
    <property type="evidence" value="ECO:0007669"/>
    <property type="project" value="UniProtKB-KW"/>
</dbReference>
<dbReference type="Ensembl" id="ENSPKIT00000041952.1">
    <property type="protein sequence ID" value="ENSPKIP00000017440.1"/>
    <property type="gene ID" value="ENSPKIG00000003353.1"/>
</dbReference>
<evidence type="ECO:0000256" key="13">
    <source>
        <dbReference type="ARBA" id="ARBA00022875"/>
    </source>
</evidence>
<dbReference type="SMART" id="SM00457">
    <property type="entry name" value="MACPF"/>
    <property type="match status" value="1"/>
</dbReference>
<dbReference type="InterPro" id="IPR023415">
    <property type="entry name" value="LDLR_class-A_CS"/>
</dbReference>
<keyword evidence="19" id="KW-1053">Target membrane</keyword>
<dbReference type="CDD" id="cd00112">
    <property type="entry name" value="LDLa"/>
    <property type="match status" value="1"/>
</dbReference>
<evidence type="ECO:0000256" key="14">
    <source>
        <dbReference type="ARBA" id="ARBA00023058"/>
    </source>
</evidence>
<dbReference type="SMART" id="SM00209">
    <property type="entry name" value="TSP1"/>
    <property type="match status" value="1"/>
</dbReference>
<dbReference type="InterPro" id="IPR001862">
    <property type="entry name" value="MAC_perforin"/>
</dbReference>
<dbReference type="PROSITE" id="PS51412">
    <property type="entry name" value="MACPF_2"/>
    <property type="match status" value="1"/>
</dbReference>
<feature type="disulfide bond" evidence="22">
    <location>
        <begin position="112"/>
        <end position="130"/>
    </location>
</feature>
<keyword evidence="23" id="KW-0732">Signal</keyword>
<evidence type="ECO:0000256" key="4">
    <source>
        <dbReference type="ARBA" id="ARBA00018261"/>
    </source>
</evidence>
<evidence type="ECO:0000256" key="16">
    <source>
        <dbReference type="ARBA" id="ARBA00023157"/>
    </source>
</evidence>
<evidence type="ECO:0000256" key="2">
    <source>
        <dbReference type="ARBA" id="ARBA00004613"/>
    </source>
</evidence>
<evidence type="ECO:0000313" key="25">
    <source>
        <dbReference type="Ensembl" id="ENSPKIP00000017440.1"/>
    </source>
</evidence>
<dbReference type="SUPFAM" id="SSF82895">
    <property type="entry name" value="TSP-1 type 1 repeat"/>
    <property type="match status" value="1"/>
</dbReference>
<keyword evidence="11" id="KW-0204">Cytolysis</keyword>
<dbReference type="GO" id="GO:0005579">
    <property type="term" value="C:membrane attack complex"/>
    <property type="evidence" value="ECO:0007669"/>
    <property type="project" value="UniProtKB-KW"/>
</dbReference>
<keyword evidence="18" id="KW-0325">Glycoprotein</keyword>
<comment type="subcellular location">
    <subcellularLocation>
        <location evidence="2">Secreted</location>
    </subcellularLocation>
    <subcellularLocation>
        <location evidence="1">Target cell membrane</location>
        <topology evidence="1">Multi-pass membrane protein</topology>
    </subcellularLocation>
</comment>
<evidence type="ECO:0000256" key="1">
    <source>
        <dbReference type="ARBA" id="ARBA00004276"/>
    </source>
</evidence>
<dbReference type="GO" id="GO:0031640">
    <property type="term" value="P:killing of cells of another organism"/>
    <property type="evidence" value="ECO:0007669"/>
    <property type="project" value="UniProtKB-KW"/>
</dbReference>
<dbReference type="GO" id="GO:0006957">
    <property type="term" value="P:complement activation, alternative pathway"/>
    <property type="evidence" value="ECO:0007669"/>
    <property type="project" value="UniProtKB-KW"/>
</dbReference>
<dbReference type="InterPro" id="IPR036055">
    <property type="entry name" value="LDL_receptor-like_sf"/>
</dbReference>
<dbReference type="GO" id="GO:0005576">
    <property type="term" value="C:extracellular region"/>
    <property type="evidence" value="ECO:0007669"/>
    <property type="project" value="UniProtKB-SubCell"/>
</dbReference>
<evidence type="ECO:0000256" key="22">
    <source>
        <dbReference type="PROSITE-ProRule" id="PRU00124"/>
    </source>
</evidence>
<dbReference type="PANTHER" id="PTHR45742">
    <property type="entry name" value="COMPLEMENT COMPONENT C6"/>
    <property type="match status" value="1"/>
</dbReference>
<dbReference type="Gene3D" id="4.10.400.10">
    <property type="entry name" value="Low-density Lipoprotein Receptor"/>
    <property type="match status" value="1"/>
</dbReference>
<keyword evidence="9" id="KW-0399">Innate immunity</keyword>
<dbReference type="SMART" id="SM00192">
    <property type="entry name" value="LDLa"/>
    <property type="match status" value="1"/>
</dbReference>
<keyword evidence="26" id="KW-1185">Reference proteome</keyword>
<dbReference type="SUPFAM" id="SSF57424">
    <property type="entry name" value="LDL receptor-like module"/>
    <property type="match status" value="1"/>
</dbReference>
<evidence type="ECO:0000256" key="9">
    <source>
        <dbReference type="ARBA" id="ARBA00022588"/>
    </source>
</evidence>
<evidence type="ECO:0000256" key="21">
    <source>
        <dbReference type="ARBA" id="ARBA00093512"/>
    </source>
</evidence>
<keyword evidence="8" id="KW-1052">Target cell membrane</keyword>
<feature type="signal peptide" evidence="23">
    <location>
        <begin position="1"/>
        <end position="20"/>
    </location>
</feature>
<evidence type="ECO:0000256" key="19">
    <source>
        <dbReference type="ARBA" id="ARBA00023298"/>
    </source>
</evidence>
<dbReference type="GeneTree" id="ENSGT00940000159777"/>
<evidence type="ECO:0000259" key="24">
    <source>
        <dbReference type="PROSITE" id="PS51412"/>
    </source>
</evidence>
<dbReference type="Proteomes" id="UP000261540">
    <property type="component" value="Unplaced"/>
</dbReference>
<evidence type="ECO:0000256" key="12">
    <source>
        <dbReference type="ARBA" id="ARBA00022859"/>
    </source>
</evidence>
<evidence type="ECO:0000313" key="26">
    <source>
        <dbReference type="Proteomes" id="UP000261540"/>
    </source>
</evidence>
<dbReference type="AlphaFoldDB" id="A0A3B3RHV9"/>
<keyword evidence="10" id="KW-0812">Transmembrane</keyword>
<dbReference type="InterPro" id="IPR000884">
    <property type="entry name" value="TSP1_rpt"/>
</dbReference>
<dbReference type="GO" id="GO:0044218">
    <property type="term" value="C:other organism cell membrane"/>
    <property type="evidence" value="ECO:0007669"/>
    <property type="project" value="UniProtKB-KW"/>
</dbReference>
<evidence type="ECO:0000256" key="8">
    <source>
        <dbReference type="ARBA" id="ARBA00022537"/>
    </source>
</evidence>
<dbReference type="PROSITE" id="PS00279">
    <property type="entry name" value="MACPF_1"/>
    <property type="match status" value="1"/>
</dbReference>
<evidence type="ECO:0000256" key="6">
    <source>
        <dbReference type="ARBA" id="ARBA00022525"/>
    </source>
</evidence>
<keyword evidence="15" id="KW-0472">Membrane</keyword>
<accession>A0A3B3RHV9</accession>
<dbReference type="FunFam" id="4.10.400.10:FF:000065">
    <property type="entry name" value="Transmembrane protease serine 7"/>
    <property type="match status" value="1"/>
</dbReference>
<keyword evidence="17" id="KW-0179">Complement alternate pathway</keyword>
<keyword evidence="16 22" id="KW-1015">Disulfide bond</keyword>
<name>A0A3B3RHV9_9TELE</name>
<reference evidence="25" key="2">
    <citation type="submission" date="2025-09" db="UniProtKB">
        <authorList>
            <consortium name="Ensembl"/>
        </authorList>
    </citation>
    <scope>IDENTIFICATION</scope>
</reference>
<evidence type="ECO:0000256" key="7">
    <source>
        <dbReference type="ARBA" id="ARBA00022536"/>
    </source>
</evidence>
<sequence length="646" mass="73078">MRTAAAFCVSFCIFQQITVGTRNDQDGGSTSKRTVREANAPAAVDCRISPWSEWSGCDPCSKRMFRSRSIDVFGQFNGQPCNQRLGDRKACKTDHVCEEEIKHPCSETEFQCDSGLCIKNRLVCNGDNDCGDFSDEDTCEEVKRAPCGKQELELSELGRTAGYGINIFGSDPRSNAFENELFNGFCRRVKDTNTLKYHRLPWNVATLDYVTIADEHISREIFNEANSLLKEILKENTQSLKADLSFKFTSESDNSETESNNSTSVNMAYKNQKNETIKVLSGYSTVKHRSFMRVKGKVQLSTFRMRSRDPMLTEIFLNDISYLPVEYNKGEYFRFLEDYGTHYAMSGKSGGEYELVYVINKEVMKTTKMTEQKIQECLNLDLSVKFEADTTVRLDTGNCEKVRVSGNETGNNDALIDKVVTSINGGTVVAATFLKTKLEKTGVLDPEAYVQWAKSLHDAPVLLSSQPEPILSLIPVNMLHAETKKSNIERATEDYIAEYSVCKCQPCQNGGTVAMIDGRCLCLCAPQFEGLACQTLKSDLLEGRSLYLIISWGQMNNYHFLFCVHIHSCQSPYFCSLAILHLSVQCFHIRFCFSRKCYPGRKLELLVSLVKLPGRSTLSNPQLQYKRSLQWQLQRGHYKYRTLLNS</sequence>
<reference evidence="25" key="1">
    <citation type="submission" date="2025-08" db="UniProtKB">
        <authorList>
            <consortium name="Ensembl"/>
        </authorList>
    </citation>
    <scope>IDENTIFICATION</scope>
</reference>
<feature type="chain" id="PRO_5017293095" description="Complement component C9" evidence="23">
    <location>
        <begin position="21"/>
        <end position="646"/>
    </location>
</feature>
<dbReference type="PANTHER" id="PTHR45742:SF3">
    <property type="entry name" value="COMPLEMENT COMPONENT C9"/>
    <property type="match status" value="1"/>
</dbReference>
<organism evidence="25 26">
    <name type="scientific">Paramormyrops kingsleyae</name>
    <dbReference type="NCBI Taxonomy" id="1676925"/>
    <lineage>
        <taxon>Eukaryota</taxon>
        <taxon>Metazoa</taxon>
        <taxon>Chordata</taxon>
        <taxon>Craniata</taxon>
        <taxon>Vertebrata</taxon>
        <taxon>Euteleostomi</taxon>
        <taxon>Actinopterygii</taxon>
        <taxon>Neopterygii</taxon>
        <taxon>Teleostei</taxon>
        <taxon>Osteoglossocephala</taxon>
        <taxon>Osteoglossomorpha</taxon>
        <taxon>Osteoglossiformes</taxon>
        <taxon>Mormyridae</taxon>
        <taxon>Paramormyrops</taxon>
    </lineage>
</organism>
<evidence type="ECO:0000256" key="3">
    <source>
        <dbReference type="ARBA" id="ARBA00009214"/>
    </source>
</evidence>
<feature type="disulfide bond" evidence="22">
    <location>
        <begin position="124"/>
        <end position="139"/>
    </location>
</feature>
<dbReference type="InterPro" id="IPR036383">
    <property type="entry name" value="TSP1_rpt_sf"/>
</dbReference>
<keyword evidence="7" id="KW-0245">EGF-like domain</keyword>
<dbReference type="GO" id="GO:0042742">
    <property type="term" value="P:defense response to bacterium"/>
    <property type="evidence" value="ECO:0007669"/>
    <property type="project" value="Ensembl"/>
</dbReference>
<comment type="function">
    <text evidence="20">Pore-forming component of the membrane attack complex (MAC), a multiprotein complex activated by the complement cascade, which inserts into a target cell membrane and forms a pore, leading to target cell membrane rupture and cell lysis. The MAC is initiated by proteolytic cleavage of C5 into complement C5b in response to the classical, alternative, lectin and GZMK complement pathways. The complement pathways consist in a cascade of proteins that leads to phagocytosis and breakdown of pathogens and signaling that strengthens the adaptive immune system. Constitutes the pore-forming subunit of the MAC complex: during MAC assembly, C9 associates with the C5b8 intermediate complex, and polymerizes to complete the pore.</text>
</comment>
<evidence type="ECO:0000256" key="10">
    <source>
        <dbReference type="ARBA" id="ARBA00022692"/>
    </source>
</evidence>
<keyword evidence="5" id="KW-1134">Transmembrane beta strand</keyword>
<dbReference type="PRINTS" id="PR00764">
    <property type="entry name" value="COMPLEMENTC9"/>
</dbReference>
<dbReference type="InterPro" id="IPR020864">
    <property type="entry name" value="MACPF"/>
</dbReference>
<dbReference type="PROSITE" id="PS50068">
    <property type="entry name" value="LDLRA_2"/>
    <property type="match status" value="1"/>
</dbReference>
<dbReference type="Pfam" id="PF00090">
    <property type="entry name" value="TSP_1"/>
    <property type="match status" value="1"/>
</dbReference>
<comment type="subunit">
    <text evidence="21">Homooligomer; about 20 C9 chains oligomerize to give rise to a huge beta-barrel that forms a 100 Angstrom diameter pore in target membranes. Component of the membrane attack complex (MAC), composed of complement C5b, C6, C7, C8A, C8B, C8G and multiple copies of the pore-forming subunit C9.</text>
</comment>
<evidence type="ECO:0000256" key="15">
    <source>
        <dbReference type="ARBA" id="ARBA00023136"/>
    </source>
</evidence>
<dbReference type="GO" id="GO:0071391">
    <property type="term" value="P:cellular response to estrogen stimulus"/>
    <property type="evidence" value="ECO:0007669"/>
    <property type="project" value="Ensembl"/>
</dbReference>
<evidence type="ECO:0000256" key="20">
    <source>
        <dbReference type="ARBA" id="ARBA00093294"/>
    </source>
</evidence>
<dbReference type="Gene3D" id="2.10.25.10">
    <property type="entry name" value="Laminin"/>
    <property type="match status" value="1"/>
</dbReference>
<dbReference type="Pfam" id="PF00057">
    <property type="entry name" value="Ldl_recept_a"/>
    <property type="match status" value="1"/>
</dbReference>
<dbReference type="PROSITE" id="PS01209">
    <property type="entry name" value="LDLRA_1"/>
    <property type="match status" value="1"/>
</dbReference>
<keyword evidence="14" id="KW-0473">Membrane attack complex</keyword>
<comment type="similarity">
    <text evidence="3">Belongs to the complement C6/C7/C8/C9 family.</text>
</comment>
<evidence type="ECO:0000256" key="18">
    <source>
        <dbReference type="ARBA" id="ARBA00023180"/>
    </source>
</evidence>
<dbReference type="PROSITE" id="PS50092">
    <property type="entry name" value="TSP1"/>
    <property type="match status" value="1"/>
</dbReference>
<protein>
    <recommendedName>
        <fullName evidence="4">Complement component C9</fullName>
    </recommendedName>
</protein>
<dbReference type="InterPro" id="IPR020863">
    <property type="entry name" value="MACPF_CS"/>
</dbReference>
<evidence type="ECO:0000256" key="5">
    <source>
        <dbReference type="ARBA" id="ARBA00022452"/>
    </source>
</evidence>
<keyword evidence="12" id="KW-0391">Immunity</keyword>
<dbReference type="InterPro" id="IPR002172">
    <property type="entry name" value="LDrepeatLR_classA_rpt"/>
</dbReference>
<dbReference type="Pfam" id="PF01823">
    <property type="entry name" value="MACPF"/>
    <property type="match status" value="1"/>
</dbReference>
<evidence type="ECO:0000256" key="23">
    <source>
        <dbReference type="SAM" id="SignalP"/>
    </source>
</evidence>
<feature type="domain" description="MACPF" evidence="24">
    <location>
        <begin position="143"/>
        <end position="503"/>
    </location>
</feature>
<keyword evidence="13" id="KW-0180">Complement pathway</keyword>
<proteinExistence type="inferred from homology"/>
<dbReference type="Gene3D" id="2.20.100.10">
    <property type="entry name" value="Thrombospondin type-1 (TSP1) repeat"/>
    <property type="match status" value="1"/>
</dbReference>
<dbReference type="STRING" id="1676925.ENSPKIP00000017440"/>
<keyword evidence="6" id="KW-0964">Secreted</keyword>